<keyword evidence="2" id="KW-1185">Reference proteome</keyword>
<proteinExistence type="predicted"/>
<dbReference type="Proteomes" id="UP000050761">
    <property type="component" value="Unassembled WGS sequence"/>
</dbReference>
<evidence type="ECO:0000313" key="2">
    <source>
        <dbReference type="Proteomes" id="UP000050761"/>
    </source>
</evidence>
<dbReference type="WBParaSite" id="HPBE_0001405301-mRNA-1">
    <property type="protein sequence ID" value="HPBE_0001405301-mRNA-1"/>
    <property type="gene ID" value="HPBE_0001405301"/>
</dbReference>
<dbReference type="EMBL" id="UZAH01028185">
    <property type="protein sequence ID" value="VDO98330.1"/>
    <property type="molecule type" value="Genomic_DNA"/>
</dbReference>
<evidence type="ECO:0000313" key="1">
    <source>
        <dbReference type="EMBL" id="VDO98330.1"/>
    </source>
</evidence>
<reference evidence="3" key="2">
    <citation type="submission" date="2019-09" db="UniProtKB">
        <authorList>
            <consortium name="WormBaseParasite"/>
        </authorList>
    </citation>
    <scope>IDENTIFICATION</scope>
</reference>
<gene>
    <name evidence="1" type="ORF">HPBE_LOCUS14054</name>
</gene>
<accession>A0A3P7ZF39</accession>
<sequence length="144" mass="15390">MVVGLVADGAQSSFEDPLAAYRESQLVFGLEVGESLPELLHTANTAGKDGYPAAMEGLLADAPPSSFAVLLRVARHDAYMNGNPVVIMITSQTSGRRRERAEAVVVLFGSLIGPLVAKQYGNCVVRDYKRNSFIAPVGIAFHRA</sequence>
<evidence type="ECO:0000313" key="3">
    <source>
        <dbReference type="WBParaSite" id="HPBE_0001405301-mRNA-1"/>
    </source>
</evidence>
<reference evidence="1 2" key="1">
    <citation type="submission" date="2018-11" db="EMBL/GenBank/DDBJ databases">
        <authorList>
            <consortium name="Pathogen Informatics"/>
        </authorList>
    </citation>
    <scope>NUCLEOTIDE SEQUENCE [LARGE SCALE GENOMIC DNA]</scope>
</reference>
<dbReference type="AlphaFoldDB" id="A0A183FZ99"/>
<accession>A0A183FZ99</accession>
<organism evidence="2 3">
    <name type="scientific">Heligmosomoides polygyrus</name>
    <name type="common">Parasitic roundworm</name>
    <dbReference type="NCBI Taxonomy" id="6339"/>
    <lineage>
        <taxon>Eukaryota</taxon>
        <taxon>Metazoa</taxon>
        <taxon>Ecdysozoa</taxon>
        <taxon>Nematoda</taxon>
        <taxon>Chromadorea</taxon>
        <taxon>Rhabditida</taxon>
        <taxon>Rhabditina</taxon>
        <taxon>Rhabditomorpha</taxon>
        <taxon>Strongyloidea</taxon>
        <taxon>Heligmosomidae</taxon>
        <taxon>Heligmosomoides</taxon>
    </lineage>
</organism>
<protein>
    <submittedName>
        <fullName evidence="3">PPM-type phosphatase domain-containing protein</fullName>
    </submittedName>
</protein>
<name>A0A183FZ99_HELPZ</name>